<organism evidence="1 2">
    <name type="scientific">Racocetra persica</name>
    <dbReference type="NCBI Taxonomy" id="160502"/>
    <lineage>
        <taxon>Eukaryota</taxon>
        <taxon>Fungi</taxon>
        <taxon>Fungi incertae sedis</taxon>
        <taxon>Mucoromycota</taxon>
        <taxon>Glomeromycotina</taxon>
        <taxon>Glomeromycetes</taxon>
        <taxon>Diversisporales</taxon>
        <taxon>Gigasporaceae</taxon>
        <taxon>Racocetra</taxon>
    </lineage>
</organism>
<dbReference type="Proteomes" id="UP000789920">
    <property type="component" value="Unassembled WGS sequence"/>
</dbReference>
<reference evidence="1" key="1">
    <citation type="submission" date="2021-06" db="EMBL/GenBank/DDBJ databases">
        <authorList>
            <person name="Kallberg Y."/>
            <person name="Tangrot J."/>
            <person name="Rosling A."/>
        </authorList>
    </citation>
    <scope>NUCLEOTIDE SEQUENCE</scope>
    <source>
        <strain evidence="1">MA461A</strain>
    </source>
</reference>
<gene>
    <name evidence="1" type="ORF">RPERSI_LOCUS27923</name>
</gene>
<name>A0ACA9S7Q7_9GLOM</name>
<keyword evidence="2" id="KW-1185">Reference proteome</keyword>
<feature type="non-terminal residue" evidence="1">
    <location>
        <position position="193"/>
    </location>
</feature>
<accession>A0ACA9S7Q7</accession>
<protein>
    <submittedName>
        <fullName evidence="1">32131_t:CDS:1</fullName>
    </submittedName>
</protein>
<proteinExistence type="predicted"/>
<feature type="non-terminal residue" evidence="1">
    <location>
        <position position="1"/>
    </location>
</feature>
<dbReference type="EMBL" id="CAJVQC010099939">
    <property type="protein sequence ID" value="CAG8830809.1"/>
    <property type="molecule type" value="Genomic_DNA"/>
</dbReference>
<evidence type="ECO:0000313" key="2">
    <source>
        <dbReference type="Proteomes" id="UP000789920"/>
    </source>
</evidence>
<sequence length="193" mass="22019">ALDKIRYESLTNSSKLDNGHNLYIQIIPDKKNNILMLRDTGIDMTKAELVNNLGTIARSGTKNLIEALQYGADISMIGQFGVGFYSAYLVADRVQVITKHNDDEQYIWELSASKSFTITSDTDNELIGRGTLIKLFLKEDQLLEYLEEHNIKEVVKKHSENSDDIKHEEYAAFYKSLTNDCEEHLVVKHFSVE</sequence>
<comment type="caution">
    <text evidence="1">The sequence shown here is derived from an EMBL/GenBank/DDBJ whole genome shotgun (WGS) entry which is preliminary data.</text>
</comment>
<evidence type="ECO:0000313" key="1">
    <source>
        <dbReference type="EMBL" id="CAG8830809.1"/>
    </source>
</evidence>